<gene>
    <name evidence="9" type="ORF">K7432_005140</name>
</gene>
<keyword evidence="10" id="KW-1185">Reference proteome</keyword>
<dbReference type="Pfam" id="PF08600">
    <property type="entry name" value="NuBaID_C"/>
    <property type="match status" value="1"/>
</dbReference>
<keyword evidence="3" id="KW-0863">Zinc-finger</keyword>
<evidence type="ECO:0000313" key="10">
    <source>
        <dbReference type="Proteomes" id="UP001479436"/>
    </source>
</evidence>
<feature type="region of interest" description="Disordered" evidence="6">
    <location>
        <begin position="46"/>
        <end position="68"/>
    </location>
</feature>
<comment type="subcellular location">
    <subcellularLocation>
        <location evidence="1">Nucleus</location>
    </subcellularLocation>
</comment>
<sequence length="398" mass="44469">MSLSSNTKRKLEEALLALDGASATSTPQTTPSKLFKFTTPRTPLNKTPIAKCTSTSGENSPIPDPGSLSHYRPWHRQDFLKRLETFKVSTWYSKPKVLNPIECSRYGWTNSATDKLECKMCNARLLCSISESLDAETVEDLGQRYHEQLTLSHNKSCPWRDHPSDYSVYKFPVSTSSNLINGFHERIQALKLIGKEIPVVMSDLPEDQIEFIIHSARVDLEEASPSMTKSLVCLSLFGWTNTKIANRHGLKCELCHRKIGLWMFQNYTLEDKNPPSTPPVLVASKVEADAVHPESLDDSNSAKEEQLEAFDLVNEHRWYCSWINGNINDSSIEEVSEEEKSLDKPGWKQILEALEKPQGRATNADSSSTLADASGSSSSTPEKPKDVVSYIRSMLGGS</sequence>
<dbReference type="Proteomes" id="UP001479436">
    <property type="component" value="Unassembled WGS sequence"/>
</dbReference>
<name>A0ABR2W3I4_9FUNG</name>
<evidence type="ECO:0000256" key="1">
    <source>
        <dbReference type="ARBA" id="ARBA00004123"/>
    </source>
</evidence>
<evidence type="ECO:0000259" key="7">
    <source>
        <dbReference type="Pfam" id="PF07967"/>
    </source>
</evidence>
<proteinExistence type="predicted"/>
<evidence type="ECO:0000256" key="4">
    <source>
        <dbReference type="ARBA" id="ARBA00022833"/>
    </source>
</evidence>
<evidence type="ECO:0000256" key="2">
    <source>
        <dbReference type="ARBA" id="ARBA00022723"/>
    </source>
</evidence>
<organism evidence="9 10">
    <name type="scientific">Basidiobolus ranarum</name>
    <dbReference type="NCBI Taxonomy" id="34480"/>
    <lineage>
        <taxon>Eukaryota</taxon>
        <taxon>Fungi</taxon>
        <taxon>Fungi incertae sedis</taxon>
        <taxon>Zoopagomycota</taxon>
        <taxon>Entomophthoromycotina</taxon>
        <taxon>Basidiobolomycetes</taxon>
        <taxon>Basidiobolales</taxon>
        <taxon>Basidiobolaceae</taxon>
        <taxon>Basidiobolus</taxon>
    </lineage>
</organism>
<dbReference type="PANTHER" id="PTHR15835">
    <property type="entry name" value="NUCLEAR-INTERACTING PARTNER OF ALK"/>
    <property type="match status" value="1"/>
</dbReference>
<feature type="region of interest" description="Disordered" evidence="6">
    <location>
        <begin position="356"/>
        <end position="388"/>
    </location>
</feature>
<evidence type="ECO:0000256" key="6">
    <source>
        <dbReference type="SAM" id="MobiDB-lite"/>
    </source>
</evidence>
<dbReference type="InterPro" id="IPR012935">
    <property type="entry name" value="NuBaID_N"/>
</dbReference>
<dbReference type="Pfam" id="PF07967">
    <property type="entry name" value="zf-C3HC"/>
    <property type="match status" value="1"/>
</dbReference>
<feature type="domain" description="NuBaID C-terminal" evidence="8">
    <location>
        <begin position="233"/>
        <end position="357"/>
    </location>
</feature>
<feature type="compositionally biased region" description="Low complexity" evidence="6">
    <location>
        <begin position="361"/>
        <end position="380"/>
    </location>
</feature>
<evidence type="ECO:0000313" key="9">
    <source>
        <dbReference type="EMBL" id="KAK9718852.1"/>
    </source>
</evidence>
<evidence type="ECO:0000256" key="5">
    <source>
        <dbReference type="ARBA" id="ARBA00023242"/>
    </source>
</evidence>
<evidence type="ECO:0008006" key="11">
    <source>
        <dbReference type="Google" id="ProtNLM"/>
    </source>
</evidence>
<protein>
    <recommendedName>
        <fullName evidence="11">Zf-C3HC-domain-containing protein</fullName>
    </recommendedName>
</protein>
<comment type="caution">
    <text evidence="9">The sequence shown here is derived from an EMBL/GenBank/DDBJ whole genome shotgun (WGS) entry which is preliminary data.</text>
</comment>
<evidence type="ECO:0000259" key="8">
    <source>
        <dbReference type="Pfam" id="PF08600"/>
    </source>
</evidence>
<dbReference type="InterPro" id="IPR013909">
    <property type="entry name" value="NuBaID_C"/>
</dbReference>
<dbReference type="PANTHER" id="PTHR15835:SF6">
    <property type="entry name" value="ZINC FINGER C3HC-TYPE PROTEIN 1"/>
    <property type="match status" value="1"/>
</dbReference>
<keyword evidence="5" id="KW-0539">Nucleus</keyword>
<keyword evidence="2" id="KW-0479">Metal-binding</keyword>
<evidence type="ECO:0000256" key="3">
    <source>
        <dbReference type="ARBA" id="ARBA00022771"/>
    </source>
</evidence>
<reference evidence="9 10" key="1">
    <citation type="submission" date="2023-04" db="EMBL/GenBank/DDBJ databases">
        <title>Genome of Basidiobolus ranarum AG-B5.</title>
        <authorList>
            <person name="Stajich J.E."/>
            <person name="Carter-House D."/>
            <person name="Gryganskyi A."/>
        </authorList>
    </citation>
    <scope>NUCLEOTIDE SEQUENCE [LARGE SCALE GENOMIC DNA]</scope>
    <source>
        <strain evidence="9 10">AG-B5</strain>
    </source>
</reference>
<dbReference type="EMBL" id="JASJQH010007070">
    <property type="protein sequence ID" value="KAK9718852.1"/>
    <property type="molecule type" value="Genomic_DNA"/>
</dbReference>
<accession>A0ABR2W3I4</accession>
<feature type="domain" description="C3HC-type" evidence="7">
    <location>
        <begin position="73"/>
        <end position="199"/>
    </location>
</feature>
<keyword evidence="4" id="KW-0862">Zinc</keyword>